<dbReference type="Gene3D" id="3.40.50.300">
    <property type="entry name" value="P-loop containing nucleotide triphosphate hydrolases"/>
    <property type="match status" value="1"/>
</dbReference>
<dbReference type="PANTHER" id="PTHR10039">
    <property type="entry name" value="AMELOGENIN"/>
    <property type="match status" value="1"/>
</dbReference>
<dbReference type="Pfam" id="PF12796">
    <property type="entry name" value="Ank_2"/>
    <property type="match status" value="2"/>
</dbReference>
<evidence type="ECO:0000256" key="1">
    <source>
        <dbReference type="ARBA" id="ARBA00022737"/>
    </source>
</evidence>
<feature type="signal peptide" evidence="3">
    <location>
        <begin position="1"/>
        <end position="22"/>
    </location>
</feature>
<evidence type="ECO:0000313" key="8">
    <source>
        <dbReference type="Proteomes" id="UP000053958"/>
    </source>
</evidence>
<proteinExistence type="predicted"/>
<dbReference type="InterPro" id="IPR002110">
    <property type="entry name" value="Ankyrin_rpt"/>
</dbReference>
<dbReference type="Proteomes" id="UP000053958">
    <property type="component" value="Unassembled WGS sequence"/>
</dbReference>
<keyword evidence="1" id="KW-0677">Repeat</keyword>
<keyword evidence="3" id="KW-0732">Signal</keyword>
<dbReference type="AlphaFoldDB" id="A0A0F4YWX0"/>
<feature type="domain" description="Azaphilone pigments biosynthesis cluster protein L N-terminal" evidence="4">
    <location>
        <begin position="1"/>
        <end position="62"/>
    </location>
</feature>
<protein>
    <submittedName>
        <fullName evidence="7">NACHT domain protein</fullName>
    </submittedName>
</protein>
<reference evidence="7 8" key="1">
    <citation type="submission" date="2015-04" db="EMBL/GenBank/DDBJ databases">
        <authorList>
            <person name="Heijne W.H."/>
            <person name="Fedorova N.D."/>
            <person name="Nierman W.C."/>
            <person name="Vollebregt A.W."/>
            <person name="Zhao Z."/>
            <person name="Wu L."/>
            <person name="Kumar M."/>
            <person name="Stam H."/>
            <person name="van den Berg M.A."/>
            <person name="Pel H.J."/>
        </authorList>
    </citation>
    <scope>NUCLEOTIDE SEQUENCE [LARGE SCALE GENOMIC DNA]</scope>
    <source>
        <strain evidence="7 8">CBS 393.64</strain>
    </source>
</reference>
<organism evidence="7 8">
    <name type="scientific">Rasamsonia emersonii (strain ATCC 16479 / CBS 393.64 / IMI 116815)</name>
    <dbReference type="NCBI Taxonomy" id="1408163"/>
    <lineage>
        <taxon>Eukaryota</taxon>
        <taxon>Fungi</taxon>
        <taxon>Dikarya</taxon>
        <taxon>Ascomycota</taxon>
        <taxon>Pezizomycotina</taxon>
        <taxon>Eurotiomycetes</taxon>
        <taxon>Eurotiomycetidae</taxon>
        <taxon>Eurotiales</taxon>
        <taxon>Trichocomaceae</taxon>
        <taxon>Rasamsonia</taxon>
    </lineage>
</organism>
<keyword evidence="2" id="KW-0040">ANK repeat</keyword>
<dbReference type="Pfam" id="PF00023">
    <property type="entry name" value="Ank"/>
    <property type="match status" value="1"/>
</dbReference>
<dbReference type="Pfam" id="PF17111">
    <property type="entry name" value="PigL_N"/>
    <property type="match status" value="1"/>
</dbReference>
<comment type="caution">
    <text evidence="7">The sequence shown here is derived from an EMBL/GenBank/DDBJ whole genome shotgun (WGS) entry which is preliminary data.</text>
</comment>
<dbReference type="PROSITE" id="PS50297">
    <property type="entry name" value="ANK_REP_REGION"/>
    <property type="match status" value="4"/>
</dbReference>
<dbReference type="InterPro" id="IPR031348">
    <property type="entry name" value="PigL_N"/>
</dbReference>
<dbReference type="SUPFAM" id="SSF48403">
    <property type="entry name" value="Ankyrin repeat"/>
    <property type="match status" value="1"/>
</dbReference>
<gene>
    <name evidence="7" type="ORF">T310_3671</name>
</gene>
<feature type="chain" id="PRO_5002482080" evidence="3">
    <location>
        <begin position="23"/>
        <end position="1161"/>
    </location>
</feature>
<dbReference type="PROSITE" id="PS50088">
    <property type="entry name" value="ANK_REPEAT"/>
    <property type="match status" value="5"/>
</dbReference>
<dbReference type="InterPro" id="IPR036770">
    <property type="entry name" value="Ankyrin_rpt-contain_sf"/>
</dbReference>
<dbReference type="InterPro" id="IPR027417">
    <property type="entry name" value="P-loop_NTPase"/>
</dbReference>
<feature type="repeat" description="ANK" evidence="2">
    <location>
        <begin position="1017"/>
        <end position="1049"/>
    </location>
</feature>
<dbReference type="Gene3D" id="1.25.40.20">
    <property type="entry name" value="Ankyrin repeat-containing domain"/>
    <property type="match status" value="3"/>
</dbReference>
<dbReference type="Pfam" id="PF24883">
    <property type="entry name" value="NPHP3_N"/>
    <property type="match status" value="1"/>
</dbReference>
<evidence type="ECO:0000256" key="2">
    <source>
        <dbReference type="PROSITE-ProRule" id="PRU00023"/>
    </source>
</evidence>
<evidence type="ECO:0000259" key="6">
    <source>
        <dbReference type="Pfam" id="PF24883"/>
    </source>
</evidence>
<feature type="repeat" description="ANK" evidence="2">
    <location>
        <begin position="916"/>
        <end position="948"/>
    </location>
</feature>
<evidence type="ECO:0000313" key="7">
    <source>
        <dbReference type="EMBL" id="KKA22341.1"/>
    </source>
</evidence>
<evidence type="ECO:0000256" key="3">
    <source>
        <dbReference type="SAM" id="SignalP"/>
    </source>
</evidence>
<dbReference type="InterPro" id="IPR054471">
    <property type="entry name" value="GPIID_WHD"/>
</dbReference>
<dbReference type="GeneID" id="25316020"/>
<dbReference type="Pfam" id="PF22939">
    <property type="entry name" value="WHD_GPIID"/>
    <property type="match status" value="1"/>
</dbReference>
<dbReference type="SMART" id="SM00248">
    <property type="entry name" value="ANK"/>
    <property type="match status" value="10"/>
</dbReference>
<dbReference type="EMBL" id="LASV01000144">
    <property type="protein sequence ID" value="KKA22341.1"/>
    <property type="molecule type" value="Genomic_DNA"/>
</dbReference>
<evidence type="ECO:0000259" key="4">
    <source>
        <dbReference type="Pfam" id="PF17111"/>
    </source>
</evidence>
<dbReference type="OrthoDB" id="4772757at2759"/>
<keyword evidence="8" id="KW-1185">Reference proteome</keyword>
<feature type="repeat" description="ANK" evidence="2">
    <location>
        <begin position="950"/>
        <end position="982"/>
    </location>
</feature>
<dbReference type="PANTHER" id="PTHR10039:SF16">
    <property type="entry name" value="GPI INOSITOL-DEACYLASE"/>
    <property type="match status" value="1"/>
</dbReference>
<dbReference type="SUPFAM" id="SSF52540">
    <property type="entry name" value="P-loop containing nucleoside triphosphate hydrolases"/>
    <property type="match status" value="1"/>
</dbReference>
<feature type="repeat" description="ANK" evidence="2">
    <location>
        <begin position="848"/>
        <end position="876"/>
    </location>
</feature>
<accession>A0A0F4YWX0</accession>
<dbReference type="STRING" id="1408163.A0A0F4YWX0"/>
<feature type="domain" description="Nephrocystin 3-like N-terminal" evidence="6">
    <location>
        <begin position="219"/>
        <end position="379"/>
    </location>
</feature>
<evidence type="ECO:0000259" key="5">
    <source>
        <dbReference type="Pfam" id="PF22939"/>
    </source>
</evidence>
<feature type="domain" description="GPI inositol-deacylase winged helix" evidence="5">
    <location>
        <begin position="495"/>
        <end position="582"/>
    </location>
</feature>
<dbReference type="InterPro" id="IPR056884">
    <property type="entry name" value="NPHP3-like_N"/>
</dbReference>
<sequence>MDPLSVCASIIAVLQITSSVSSTCMQYVRSAKNAKIELLRLIQELGGLQIVLTTLKELTERERNLMEDEKGLLSTGEDQYLLPTLGRLCKLEYVFEECLRKLKQLERDITPPSNDLSMSKKEGIIRALRWPLKEAYMRSILDDINKYITLFSLALTLDETNAMLDIRDTTLETYSTVQSLKAIQDDEKKRRDADDIVQWLCAPDASVDYADALQRRVKNTGSWLICGKQYSQWKCFSRSLLWIHGTAGCGKTILSSTVVEDLLLHCGSDLNLAVAYFFFKMDDVSKRNHTGLLRSLIKQLFERSNRNSQALTQLFGKGDQQPASSQLLSILYNMVSEFSDTYIVLDALDECEERGDLFEILEEMGRWEGVNIHLLLTSRDEKDIKDSLESVDMRQDHIKLSAAVTKEDIRTYIRERLKTDRALKRWRAHPKVQEEIENSLTEKSDGMFQWVMCQLKALEKCFRPSQLRRALESLPETLNETYAQMLGRISEENYELAMRIFYWLLFSARPLRIEELAELAAVDFDGDPLVVERFWEPDEILKICPGFLTTMEERNESNDSEPKILVRLAHISVREYLLSHDIRKGQAARYQIEETAAHISITECCLLYMRLFDKPLPAAEKEFPLALYAAENWLYHYERVPEQAERAHDLALEFFLKRKEAYSNWLSFFCSLSPPKFHPDLLDSVSDSPLNVVAAYGLVPTLKRMFANDEIDTNSESALKGALRSAYLGRLPPRSNIETTRLLLQHGADFGGDSRFSHTLHAASYFGFDEIVKIQLEEGFDVNTRGGDFETALQAAVVGRHDRHFHAMSQTTWPTDWPRPGEFLENLVPTTVKLLLEQGADPNICGGREGSPLLAACYKGDLPCVELLLDYGADPNFGIENRRGNMSFNRSCLSAACYSGDVRIVKLLLDHGAHINSHWALAAATMAKDVNIIRLLLENGADPNVSEDDDLEFPLQIACNNSHLQSVEVLLEYGANPNIGHGQTGTPLQAAASTYGSVDILKALIDKGVDVNFIGGRYGTALQAASYFGDVEMVQCLIDRGADVNIQAGFFGSALRAALGYPHRDVVVVLLKHGADVKTAGPYGDTLRKSLVSIPRDESEVFIEIQSERFDSDYLVIRKPIGTSFWDFDKLDIEEFRVQKNEPPPKCVCSVLPSVRYELLA</sequence>
<name>A0A0F4YWX0_RASE3</name>
<dbReference type="RefSeq" id="XP_013328953.1">
    <property type="nucleotide sequence ID" value="XM_013473499.1"/>
</dbReference>
<feature type="repeat" description="ANK" evidence="2">
    <location>
        <begin position="888"/>
        <end position="916"/>
    </location>
</feature>